<keyword evidence="2" id="KW-1185">Reference proteome</keyword>
<reference evidence="1 2" key="1">
    <citation type="submission" date="2022-10" db="EMBL/GenBank/DDBJ databases">
        <title>Chitinophaga nivalis PC15 sp. nov., isolated from Pyeongchang county, South Korea.</title>
        <authorList>
            <person name="Trinh H.N."/>
        </authorList>
    </citation>
    <scope>NUCLEOTIDE SEQUENCE [LARGE SCALE GENOMIC DNA]</scope>
    <source>
        <strain evidence="1 2">PC14</strain>
    </source>
</reference>
<accession>A0ABT3IJC3</accession>
<dbReference type="Proteomes" id="UP001207742">
    <property type="component" value="Unassembled WGS sequence"/>
</dbReference>
<dbReference type="InterPro" id="IPR008964">
    <property type="entry name" value="Invasin/intimin_cell_adhesion"/>
</dbReference>
<dbReference type="PROSITE" id="PS51257">
    <property type="entry name" value="PROKAR_LIPOPROTEIN"/>
    <property type="match status" value="1"/>
</dbReference>
<dbReference type="EMBL" id="JAPDNS010000001">
    <property type="protein sequence ID" value="MCW3484047.1"/>
    <property type="molecule type" value="Genomic_DNA"/>
</dbReference>
<comment type="caution">
    <text evidence="1">The sequence shown here is derived from an EMBL/GenBank/DDBJ whole genome shotgun (WGS) entry which is preliminary data.</text>
</comment>
<protein>
    <recommendedName>
        <fullName evidence="3">Big-1 domain-containing protein</fullName>
    </recommendedName>
</protein>
<evidence type="ECO:0000313" key="2">
    <source>
        <dbReference type="Proteomes" id="UP001207742"/>
    </source>
</evidence>
<dbReference type="InterPro" id="IPR013783">
    <property type="entry name" value="Ig-like_fold"/>
</dbReference>
<dbReference type="RefSeq" id="WP_264729566.1">
    <property type="nucleotide sequence ID" value="NZ_JAPDNR010000001.1"/>
</dbReference>
<evidence type="ECO:0000313" key="1">
    <source>
        <dbReference type="EMBL" id="MCW3484047.1"/>
    </source>
</evidence>
<gene>
    <name evidence="1" type="ORF">OL497_09095</name>
</gene>
<proteinExistence type="predicted"/>
<name>A0ABT3IJC3_9BACT</name>
<evidence type="ECO:0008006" key="3">
    <source>
        <dbReference type="Google" id="ProtNLM"/>
    </source>
</evidence>
<dbReference type="Gene3D" id="2.60.40.10">
    <property type="entry name" value="Immunoglobulins"/>
    <property type="match status" value="2"/>
</dbReference>
<dbReference type="SUPFAM" id="SSF49373">
    <property type="entry name" value="Invasin/intimin cell-adhesion fragments"/>
    <property type="match status" value="2"/>
</dbReference>
<organism evidence="1 2">
    <name type="scientific">Chitinophaga nivalis</name>
    <dbReference type="NCBI Taxonomy" id="2991709"/>
    <lineage>
        <taxon>Bacteria</taxon>
        <taxon>Pseudomonadati</taxon>
        <taxon>Bacteroidota</taxon>
        <taxon>Chitinophagia</taxon>
        <taxon>Chitinophagales</taxon>
        <taxon>Chitinophagaceae</taxon>
        <taxon>Chitinophaga</taxon>
    </lineage>
</organism>
<sequence length="329" mass="35399">MIKYSSLLLMYGVLLSACQKKDALKADDIMTVSLTKDSVIADNVTYAEIVAMVNISTEKTTRNIKFETNAGTFVNNTGQYTTTIGIDGKATAYLKYDKPGKATVKVTVNDTFTREIPVYFIAGISPDSIMTLDVIKDNQPADNFTYATVVVKSKDPTVVNTLRTVTFTVDKGLFSNDAKSYTTNTTLDGVATAYIKCAQPDAVNVKAVIGSSYSREIQLHFEPALPDYLNIDMPGQLKNALDANTVITTTLTRLKGTVSAGQPVTFTAFRATGEPIGTFLNQKLSNATGEAQANFWVQDTSYAGIVVIKATVKGNGGVVTGSNQLLITK</sequence>